<evidence type="ECO:0000256" key="1">
    <source>
        <dbReference type="SAM" id="MobiDB-lite"/>
    </source>
</evidence>
<comment type="caution">
    <text evidence="2">The sequence shown here is derived from an EMBL/GenBank/DDBJ whole genome shotgun (WGS) entry which is preliminary data.</text>
</comment>
<dbReference type="AlphaFoldDB" id="A0A9N7TQH3"/>
<organism evidence="2 3">
    <name type="scientific">Pleuronectes platessa</name>
    <name type="common">European plaice</name>
    <dbReference type="NCBI Taxonomy" id="8262"/>
    <lineage>
        <taxon>Eukaryota</taxon>
        <taxon>Metazoa</taxon>
        <taxon>Chordata</taxon>
        <taxon>Craniata</taxon>
        <taxon>Vertebrata</taxon>
        <taxon>Euteleostomi</taxon>
        <taxon>Actinopterygii</taxon>
        <taxon>Neopterygii</taxon>
        <taxon>Teleostei</taxon>
        <taxon>Neoteleostei</taxon>
        <taxon>Acanthomorphata</taxon>
        <taxon>Carangaria</taxon>
        <taxon>Pleuronectiformes</taxon>
        <taxon>Pleuronectoidei</taxon>
        <taxon>Pleuronectidae</taxon>
        <taxon>Pleuronectes</taxon>
    </lineage>
</organism>
<name>A0A9N7TQH3_PLEPL</name>
<reference evidence="2" key="1">
    <citation type="submission" date="2020-03" db="EMBL/GenBank/DDBJ databases">
        <authorList>
            <person name="Weist P."/>
        </authorList>
    </citation>
    <scope>NUCLEOTIDE SEQUENCE</scope>
</reference>
<dbReference type="Proteomes" id="UP001153269">
    <property type="component" value="Unassembled WGS sequence"/>
</dbReference>
<gene>
    <name evidence="2" type="ORF">PLEPLA_LOCUS4805</name>
</gene>
<protein>
    <submittedName>
        <fullName evidence="2">Uncharacterized protein</fullName>
    </submittedName>
</protein>
<dbReference type="EMBL" id="CADEAL010000237">
    <property type="protein sequence ID" value="CAB1417012.1"/>
    <property type="molecule type" value="Genomic_DNA"/>
</dbReference>
<keyword evidence="3" id="KW-1185">Reference proteome</keyword>
<feature type="region of interest" description="Disordered" evidence="1">
    <location>
        <begin position="36"/>
        <end position="59"/>
    </location>
</feature>
<accession>A0A9N7TQH3</accession>
<sequence>MNNFRRRQLEKMCRQWITNFLTDRKQQARLRKSHIQHLDNWQPPHTETGGTAGSLLRPRPHGAYHHHHCQLWNPSGFWDHSPRHRNLPGPDMVDAKSVSKNASAT</sequence>
<feature type="region of interest" description="Disordered" evidence="1">
    <location>
        <begin position="79"/>
        <end position="105"/>
    </location>
</feature>
<evidence type="ECO:0000313" key="2">
    <source>
        <dbReference type="EMBL" id="CAB1417012.1"/>
    </source>
</evidence>
<proteinExistence type="predicted"/>
<evidence type="ECO:0000313" key="3">
    <source>
        <dbReference type="Proteomes" id="UP001153269"/>
    </source>
</evidence>